<dbReference type="AlphaFoldDB" id="A0A2M6R7W6"/>
<name>A0A2M6R7W6_9BACT</name>
<gene>
    <name evidence="1" type="ORF">COT79_03090</name>
</gene>
<evidence type="ECO:0000313" key="2">
    <source>
        <dbReference type="Proteomes" id="UP000231162"/>
    </source>
</evidence>
<dbReference type="Proteomes" id="UP000231162">
    <property type="component" value="Unassembled WGS sequence"/>
</dbReference>
<evidence type="ECO:0000313" key="1">
    <source>
        <dbReference type="EMBL" id="PIS06744.1"/>
    </source>
</evidence>
<comment type="caution">
    <text evidence="1">The sequence shown here is derived from an EMBL/GenBank/DDBJ whole genome shotgun (WGS) entry which is preliminary data.</text>
</comment>
<organism evidence="1 2">
    <name type="scientific">Candidatus Berkelbacteria bacterium CG10_big_fil_rev_8_21_14_0_10_43_14</name>
    <dbReference type="NCBI Taxonomy" id="1974515"/>
    <lineage>
        <taxon>Bacteria</taxon>
        <taxon>Candidatus Berkelbacteria</taxon>
    </lineage>
</organism>
<dbReference type="EMBL" id="PEZX01000038">
    <property type="protein sequence ID" value="PIS06744.1"/>
    <property type="molecule type" value="Genomic_DNA"/>
</dbReference>
<sequence>MKIFSINQKTGNKYKSGRFSDFFLSAPEKEKEIVLKQAALKSNKDQQKLVIESRLKIRTN</sequence>
<proteinExistence type="predicted"/>
<reference evidence="2" key="1">
    <citation type="submission" date="2017-09" db="EMBL/GenBank/DDBJ databases">
        <title>Depth-based differentiation of microbial function through sediment-hosted aquifers and enrichment of novel symbionts in the deep terrestrial subsurface.</title>
        <authorList>
            <person name="Probst A.J."/>
            <person name="Ladd B."/>
            <person name="Jarett J.K."/>
            <person name="Geller-Mcgrath D.E."/>
            <person name="Sieber C.M.K."/>
            <person name="Emerson J.B."/>
            <person name="Anantharaman K."/>
            <person name="Thomas B.C."/>
            <person name="Malmstrom R."/>
            <person name="Stieglmeier M."/>
            <person name="Klingl A."/>
            <person name="Woyke T."/>
            <person name="Ryan C.M."/>
            <person name="Banfield J.F."/>
        </authorList>
    </citation>
    <scope>NUCLEOTIDE SEQUENCE [LARGE SCALE GENOMIC DNA]</scope>
</reference>
<accession>A0A2M6R7W6</accession>
<protein>
    <submittedName>
        <fullName evidence="1">Uncharacterized protein</fullName>
    </submittedName>
</protein>